<dbReference type="PANTHER" id="PTHR30269:SF0">
    <property type="entry name" value="MEMBRANE TRANSPORTER PROTEIN YFCA-RELATED"/>
    <property type="match status" value="1"/>
</dbReference>
<keyword evidence="10" id="KW-1185">Reference proteome</keyword>
<organism evidence="9 10">
    <name type="scientific">Nostoc favosum CHAB5714</name>
    <dbReference type="NCBI Taxonomy" id="2780399"/>
    <lineage>
        <taxon>Bacteria</taxon>
        <taxon>Bacillati</taxon>
        <taxon>Cyanobacteriota</taxon>
        <taxon>Cyanophyceae</taxon>
        <taxon>Nostocales</taxon>
        <taxon>Nostocaceae</taxon>
        <taxon>Nostoc</taxon>
        <taxon>Nostoc favosum</taxon>
    </lineage>
</organism>
<accession>A0ABS8I6I5</accession>
<keyword evidence="7 8" id="KW-0472">Membrane</keyword>
<feature type="transmembrane region" description="Helical" evidence="8">
    <location>
        <begin position="230"/>
        <end position="247"/>
    </location>
</feature>
<keyword evidence="3" id="KW-0813">Transport</keyword>
<evidence type="ECO:0000256" key="4">
    <source>
        <dbReference type="ARBA" id="ARBA00022475"/>
    </source>
</evidence>
<feature type="transmembrane region" description="Helical" evidence="8">
    <location>
        <begin position="138"/>
        <end position="166"/>
    </location>
</feature>
<name>A0ABS8I6I5_9NOSO</name>
<dbReference type="InterPro" id="IPR002781">
    <property type="entry name" value="TM_pro_TauE-like"/>
</dbReference>
<evidence type="ECO:0000256" key="6">
    <source>
        <dbReference type="ARBA" id="ARBA00022989"/>
    </source>
</evidence>
<evidence type="ECO:0000313" key="10">
    <source>
        <dbReference type="Proteomes" id="UP001199525"/>
    </source>
</evidence>
<evidence type="ECO:0000256" key="7">
    <source>
        <dbReference type="ARBA" id="ARBA00023136"/>
    </source>
</evidence>
<protein>
    <recommendedName>
        <fullName evidence="8">Probable membrane transporter protein</fullName>
    </recommendedName>
</protein>
<dbReference type="PANTHER" id="PTHR30269">
    <property type="entry name" value="TRANSMEMBRANE PROTEIN YFCA"/>
    <property type="match status" value="1"/>
</dbReference>
<evidence type="ECO:0000256" key="1">
    <source>
        <dbReference type="ARBA" id="ARBA00004651"/>
    </source>
</evidence>
<feature type="transmembrane region" description="Helical" evidence="8">
    <location>
        <begin position="172"/>
        <end position="194"/>
    </location>
</feature>
<keyword evidence="6 8" id="KW-1133">Transmembrane helix</keyword>
<proteinExistence type="inferred from homology"/>
<dbReference type="Pfam" id="PF01925">
    <property type="entry name" value="TauE"/>
    <property type="match status" value="1"/>
</dbReference>
<feature type="transmembrane region" description="Helical" evidence="8">
    <location>
        <begin position="100"/>
        <end position="117"/>
    </location>
</feature>
<evidence type="ECO:0000313" key="9">
    <source>
        <dbReference type="EMBL" id="MCC5599799.1"/>
    </source>
</evidence>
<dbReference type="Proteomes" id="UP001199525">
    <property type="component" value="Unassembled WGS sequence"/>
</dbReference>
<reference evidence="9 10" key="1">
    <citation type="journal article" date="2021" name="Microorganisms">
        <title>Genome Evolution of Filamentous Cyanobacterium Nostoc Species: From Facultative Symbiosis to Free Living.</title>
        <authorList>
            <person name="Huo D."/>
            <person name="Li H."/>
            <person name="Cai F."/>
            <person name="Guo X."/>
            <person name="Qiao Z."/>
            <person name="Wang W."/>
            <person name="Yu G."/>
            <person name="Li R."/>
        </authorList>
    </citation>
    <scope>NUCLEOTIDE SEQUENCE [LARGE SCALE GENOMIC DNA]</scope>
    <source>
        <strain evidence="9 10">CHAB 5714</strain>
    </source>
</reference>
<feature type="transmembrane region" description="Helical" evidence="8">
    <location>
        <begin position="206"/>
        <end position="224"/>
    </location>
</feature>
<feature type="transmembrane region" description="Helical" evidence="8">
    <location>
        <begin position="44"/>
        <end position="64"/>
    </location>
</feature>
<keyword evidence="5 8" id="KW-0812">Transmembrane</keyword>
<evidence type="ECO:0000256" key="2">
    <source>
        <dbReference type="ARBA" id="ARBA00009142"/>
    </source>
</evidence>
<evidence type="ECO:0000256" key="3">
    <source>
        <dbReference type="ARBA" id="ARBA00022448"/>
    </source>
</evidence>
<sequence>MTTIQLLVLITVFLIASVISVITGSTSLITVPIMLQFGVEPRTALATNMLALTFMSVGGTLPFIGKGVIDRSRLPLLIVLTLAGSILGALLVLVVPSKSMPLIISISMIVVTVLSIVNRNAGVVPAEVIPSRIAEIAGYIVTFLLGIYGGFFSGGYVTLLTAAYVMLFRMTFVQAIATTKLINIFSSFVATLIFMMQGIVDYKLGGILGLTMFMGGIIGGRITLSLSSIWLQRIYLTVVSILAFVTLRKSWQSNQSASHD</sequence>
<dbReference type="EMBL" id="JAIVFQ010000012">
    <property type="protein sequence ID" value="MCC5599799.1"/>
    <property type="molecule type" value="Genomic_DNA"/>
</dbReference>
<comment type="similarity">
    <text evidence="2 8">Belongs to the 4-toluene sulfonate uptake permease (TSUP) (TC 2.A.102) family.</text>
</comment>
<evidence type="ECO:0000256" key="8">
    <source>
        <dbReference type="RuleBase" id="RU363041"/>
    </source>
</evidence>
<evidence type="ECO:0000256" key="5">
    <source>
        <dbReference type="ARBA" id="ARBA00022692"/>
    </source>
</evidence>
<comment type="caution">
    <text evidence="9">The sequence shown here is derived from an EMBL/GenBank/DDBJ whole genome shotgun (WGS) entry which is preliminary data.</text>
</comment>
<feature type="transmembrane region" description="Helical" evidence="8">
    <location>
        <begin position="76"/>
        <end position="94"/>
    </location>
</feature>
<keyword evidence="4 8" id="KW-1003">Cell membrane</keyword>
<dbReference type="InterPro" id="IPR052017">
    <property type="entry name" value="TSUP"/>
</dbReference>
<comment type="subcellular location">
    <subcellularLocation>
        <location evidence="1 8">Cell membrane</location>
        <topology evidence="1 8">Multi-pass membrane protein</topology>
    </subcellularLocation>
</comment>
<gene>
    <name evidence="9" type="ORF">LC586_11290</name>
</gene>